<keyword evidence="7" id="KW-1185">Reference proteome</keyword>
<keyword evidence="3" id="KW-0804">Transcription</keyword>
<dbReference type="InterPro" id="IPR009057">
    <property type="entry name" value="Homeodomain-like_sf"/>
</dbReference>
<feature type="domain" description="HTH tetR-type" evidence="5">
    <location>
        <begin position="9"/>
        <end position="69"/>
    </location>
</feature>
<dbReference type="Proteomes" id="UP000663637">
    <property type="component" value="Chromosome"/>
</dbReference>
<dbReference type="RefSeq" id="WP_205440772.1">
    <property type="nucleotide sequence ID" value="NZ_CP061510.1"/>
</dbReference>
<dbReference type="InterPro" id="IPR041490">
    <property type="entry name" value="KstR2_TetR_C"/>
</dbReference>
<gene>
    <name evidence="6" type="ORF">IDJ81_08045</name>
</gene>
<dbReference type="PANTHER" id="PTHR30055:SF240">
    <property type="entry name" value="HTH-TYPE TRANSCRIPTIONAL REGULATOR ACRR"/>
    <property type="match status" value="1"/>
</dbReference>
<evidence type="ECO:0000313" key="6">
    <source>
        <dbReference type="EMBL" id="QSB43363.1"/>
    </source>
</evidence>
<feature type="DNA-binding region" description="H-T-H motif" evidence="4">
    <location>
        <begin position="32"/>
        <end position="51"/>
    </location>
</feature>
<evidence type="ECO:0000259" key="5">
    <source>
        <dbReference type="PROSITE" id="PS50977"/>
    </source>
</evidence>
<dbReference type="PROSITE" id="PS50977">
    <property type="entry name" value="HTH_TETR_2"/>
    <property type="match status" value="1"/>
</dbReference>
<evidence type="ECO:0000256" key="4">
    <source>
        <dbReference type="PROSITE-ProRule" id="PRU00335"/>
    </source>
</evidence>
<dbReference type="InterPro" id="IPR001647">
    <property type="entry name" value="HTH_TetR"/>
</dbReference>
<sequence length="198" mass="21537">MTRTHLPSKLRKKEIVASVIALSARQDIGRITSAQIAAAIDLSEGAIFRHFKDKSAIWADVLGWTRDELHARLDAASGTDGLARVEAMMQAHLTFVQQYPGVPRILLAELQSPAPSPAKQIALELMQGYRLRVATQIDHAIEAGECNEHVDAADAAIWLLSMIQGLVLQALATGTLDGLNKQSGELFTFFKRGVEAGR</sequence>
<dbReference type="SUPFAM" id="SSF46689">
    <property type="entry name" value="Homeodomain-like"/>
    <property type="match status" value="1"/>
</dbReference>
<dbReference type="InterPro" id="IPR050109">
    <property type="entry name" value="HTH-type_TetR-like_transc_reg"/>
</dbReference>
<dbReference type="EMBL" id="CP061510">
    <property type="protein sequence ID" value="QSB43363.1"/>
    <property type="molecule type" value="Genomic_DNA"/>
</dbReference>
<dbReference type="Pfam" id="PF17932">
    <property type="entry name" value="TetR_C_24"/>
    <property type="match status" value="1"/>
</dbReference>
<dbReference type="SUPFAM" id="SSF48498">
    <property type="entry name" value="Tetracyclin repressor-like, C-terminal domain"/>
    <property type="match status" value="1"/>
</dbReference>
<name>A0ABX7K625_9SPHN</name>
<keyword evidence="2 4" id="KW-0238">DNA-binding</keyword>
<evidence type="ECO:0000256" key="1">
    <source>
        <dbReference type="ARBA" id="ARBA00023015"/>
    </source>
</evidence>
<reference evidence="6 7" key="1">
    <citation type="submission" date="2020-09" db="EMBL/GenBank/DDBJ databases">
        <title>Complete genome sequence of altererythrobacter flavus SS-21NJ, isolated from Dongying oil sludge in Shandong province.</title>
        <authorList>
            <person name="Sun S."/>
            <person name="Zhang Z."/>
        </authorList>
    </citation>
    <scope>NUCLEOTIDE SEQUENCE [LARGE SCALE GENOMIC DNA]</scope>
    <source>
        <strain evidence="6 7">SS-21NJ</strain>
    </source>
</reference>
<evidence type="ECO:0000313" key="7">
    <source>
        <dbReference type="Proteomes" id="UP000663637"/>
    </source>
</evidence>
<dbReference type="InterPro" id="IPR036271">
    <property type="entry name" value="Tet_transcr_reg_TetR-rel_C_sf"/>
</dbReference>
<dbReference type="PANTHER" id="PTHR30055">
    <property type="entry name" value="HTH-TYPE TRANSCRIPTIONAL REGULATOR RUTR"/>
    <property type="match status" value="1"/>
</dbReference>
<dbReference type="Pfam" id="PF00440">
    <property type="entry name" value="TetR_N"/>
    <property type="match status" value="1"/>
</dbReference>
<dbReference type="Gene3D" id="1.10.357.10">
    <property type="entry name" value="Tetracycline Repressor, domain 2"/>
    <property type="match status" value="1"/>
</dbReference>
<keyword evidence="1" id="KW-0805">Transcription regulation</keyword>
<accession>A0ABX7K625</accession>
<proteinExistence type="predicted"/>
<organism evidence="6 7">
    <name type="scientific">Tsuneonella flava</name>
    <dbReference type="NCBI Taxonomy" id="2055955"/>
    <lineage>
        <taxon>Bacteria</taxon>
        <taxon>Pseudomonadati</taxon>
        <taxon>Pseudomonadota</taxon>
        <taxon>Alphaproteobacteria</taxon>
        <taxon>Sphingomonadales</taxon>
        <taxon>Erythrobacteraceae</taxon>
        <taxon>Tsuneonella</taxon>
    </lineage>
</organism>
<evidence type="ECO:0000256" key="3">
    <source>
        <dbReference type="ARBA" id="ARBA00023163"/>
    </source>
</evidence>
<evidence type="ECO:0000256" key="2">
    <source>
        <dbReference type="ARBA" id="ARBA00023125"/>
    </source>
</evidence>
<protein>
    <submittedName>
        <fullName evidence="6">TetR/AcrR family transcriptional regulator</fullName>
    </submittedName>
</protein>